<feature type="transmembrane region" description="Helical" evidence="1">
    <location>
        <begin position="81"/>
        <end position="104"/>
    </location>
</feature>
<evidence type="ECO:0000313" key="3">
    <source>
        <dbReference type="EMBL" id="GLS84167.1"/>
    </source>
</evidence>
<feature type="transmembrane region" description="Helical" evidence="1">
    <location>
        <begin position="12"/>
        <end position="33"/>
    </location>
</feature>
<organism evidence="3 4">
    <name type="scientific">Paraferrimonas haliotis</name>
    <dbReference type="NCBI Taxonomy" id="2013866"/>
    <lineage>
        <taxon>Bacteria</taxon>
        <taxon>Pseudomonadati</taxon>
        <taxon>Pseudomonadota</taxon>
        <taxon>Gammaproteobacteria</taxon>
        <taxon>Alteromonadales</taxon>
        <taxon>Ferrimonadaceae</taxon>
        <taxon>Paraferrimonas</taxon>
    </lineage>
</organism>
<evidence type="ECO:0000313" key="4">
    <source>
        <dbReference type="Proteomes" id="UP001157439"/>
    </source>
</evidence>
<dbReference type="PANTHER" id="PTHR40547:SF1">
    <property type="entry name" value="SLL0298 PROTEIN"/>
    <property type="match status" value="1"/>
</dbReference>
<feature type="domain" description="DUF2062" evidence="2">
    <location>
        <begin position="1"/>
        <end position="108"/>
    </location>
</feature>
<keyword evidence="4" id="KW-1185">Reference proteome</keyword>
<dbReference type="EMBL" id="BSPO01000003">
    <property type="protein sequence ID" value="GLS84167.1"/>
    <property type="molecule type" value="Genomic_DNA"/>
</dbReference>
<dbReference type="AlphaFoldDB" id="A0AA37WX97"/>
<name>A0AA37WX97_9GAMM</name>
<evidence type="ECO:0000256" key="1">
    <source>
        <dbReference type="SAM" id="Phobius"/>
    </source>
</evidence>
<keyword evidence="1" id="KW-1133">Transmembrane helix</keyword>
<dbReference type="PANTHER" id="PTHR40547">
    <property type="entry name" value="SLL0298 PROTEIN"/>
    <property type="match status" value="1"/>
</dbReference>
<protein>
    <recommendedName>
        <fullName evidence="2">DUF2062 domain-containing protein</fullName>
    </recommendedName>
</protein>
<sequence length="124" mass="14088">MAWMPIPFQMVFAAGFAILFQVNLPLAVVLVWVTNPVTMPVMFYFAYITGAALLGEQADKFKFELSWNGIIESFAHMGPAFFFGCLVLGLISALLGFFLGRIVWRYSVLFARKRKLDERSKRIP</sequence>
<dbReference type="InterPro" id="IPR018639">
    <property type="entry name" value="DUF2062"/>
</dbReference>
<keyword evidence="1" id="KW-0472">Membrane</keyword>
<proteinExistence type="predicted"/>
<gene>
    <name evidence="3" type="ORF">GCM10007894_21440</name>
</gene>
<dbReference type="Pfam" id="PF09835">
    <property type="entry name" value="DUF2062"/>
    <property type="match status" value="1"/>
</dbReference>
<comment type="caution">
    <text evidence="3">The sequence shown here is derived from an EMBL/GenBank/DDBJ whole genome shotgun (WGS) entry which is preliminary data.</text>
</comment>
<evidence type="ECO:0000259" key="2">
    <source>
        <dbReference type="Pfam" id="PF09835"/>
    </source>
</evidence>
<keyword evidence="1" id="KW-0812">Transmembrane</keyword>
<dbReference type="Proteomes" id="UP001157439">
    <property type="component" value="Unassembled WGS sequence"/>
</dbReference>
<reference evidence="3 4" key="1">
    <citation type="journal article" date="2014" name="Int. J. Syst. Evol. Microbiol.">
        <title>Complete genome sequence of Corynebacterium casei LMG S-19264T (=DSM 44701T), isolated from a smear-ripened cheese.</title>
        <authorList>
            <consortium name="US DOE Joint Genome Institute (JGI-PGF)"/>
            <person name="Walter F."/>
            <person name="Albersmeier A."/>
            <person name="Kalinowski J."/>
            <person name="Ruckert C."/>
        </authorList>
    </citation>
    <scope>NUCLEOTIDE SEQUENCE [LARGE SCALE GENOMIC DNA]</scope>
    <source>
        <strain evidence="3 4">NBRC 112785</strain>
    </source>
</reference>
<accession>A0AA37WX97</accession>